<reference evidence="2" key="1">
    <citation type="submission" date="2016-08" db="EMBL/GenBank/DDBJ databases">
        <authorList>
            <person name="Seilhamer J.J."/>
        </authorList>
    </citation>
    <scope>NUCLEOTIDE SEQUENCE</scope>
    <source>
        <strain evidence="2">86</strain>
    </source>
</reference>
<name>A0A212LM33_9HYPH</name>
<evidence type="ECO:0000259" key="1">
    <source>
        <dbReference type="Pfam" id="PF13529"/>
    </source>
</evidence>
<feature type="domain" description="Peptidase C39-like" evidence="1">
    <location>
        <begin position="8"/>
        <end position="176"/>
    </location>
</feature>
<accession>A0A212LM33</accession>
<proteinExistence type="predicted"/>
<dbReference type="EMBL" id="FMJD01000012">
    <property type="protein sequence ID" value="SCM78605.1"/>
    <property type="molecule type" value="Genomic_DNA"/>
</dbReference>
<dbReference type="AlphaFoldDB" id="A0A212LM33"/>
<dbReference type="InterPro" id="IPR039564">
    <property type="entry name" value="Peptidase_C39-like"/>
</dbReference>
<dbReference type="Pfam" id="PF13529">
    <property type="entry name" value="Peptidase_C39_2"/>
    <property type="match status" value="1"/>
</dbReference>
<protein>
    <recommendedName>
        <fullName evidence="1">Peptidase C39-like domain-containing protein</fullName>
    </recommendedName>
</protein>
<dbReference type="Gene3D" id="3.90.70.10">
    <property type="entry name" value="Cysteine proteinases"/>
    <property type="match status" value="1"/>
</dbReference>
<organism evidence="2">
    <name type="scientific">uncultured Pleomorphomonas sp</name>
    <dbReference type="NCBI Taxonomy" id="442121"/>
    <lineage>
        <taxon>Bacteria</taxon>
        <taxon>Pseudomonadati</taxon>
        <taxon>Pseudomonadota</taxon>
        <taxon>Alphaproteobacteria</taxon>
        <taxon>Hyphomicrobiales</taxon>
        <taxon>Pleomorphomonadaceae</taxon>
        <taxon>Pleomorphomonas</taxon>
        <taxon>environmental samples</taxon>
    </lineage>
</organism>
<sequence length="207" mass="22237">MPNSRRIRVPYFSQWESAGLTSAVVAEGERALLGDPLWRRSGAASVGEYARWANNLCGMACLKMILGARGEDHPTLDLAKACTAYGGYVVNEAEASIRGLIYAPFVSFVEQRFGLRAEVKTGVATAALPSVLDDWDFFIASVNPGIRWPEREPPSKGGHLVLVTAATAETIRFNNPSGHAPATQADVELLPGVFDGFFANRGIAVSL</sequence>
<evidence type="ECO:0000313" key="2">
    <source>
        <dbReference type="EMBL" id="SCM78605.1"/>
    </source>
</evidence>
<dbReference type="RefSeq" id="WP_288198184.1">
    <property type="nucleotide sequence ID" value="NZ_LT608334.1"/>
</dbReference>
<gene>
    <name evidence="2" type="ORF">KL86PLE_80023</name>
</gene>